<feature type="domain" description="RNase H type-1" evidence="10">
    <location>
        <begin position="76"/>
        <end position="213"/>
    </location>
</feature>
<keyword evidence="7 8" id="KW-0378">Hydrolase</keyword>
<accession>A0ABU0NDG7</accession>
<gene>
    <name evidence="11" type="ORF">J2Z63_000106</name>
</gene>
<feature type="compositionally biased region" description="Low complexity" evidence="9">
    <location>
        <begin position="50"/>
        <end position="69"/>
    </location>
</feature>
<dbReference type="PANTHER" id="PTHR10642">
    <property type="entry name" value="RIBONUCLEASE H1"/>
    <property type="match status" value="1"/>
</dbReference>
<evidence type="ECO:0000256" key="1">
    <source>
        <dbReference type="ARBA" id="ARBA00000077"/>
    </source>
</evidence>
<dbReference type="Pfam" id="PF01693">
    <property type="entry name" value="Cauli_VI"/>
    <property type="match status" value="1"/>
</dbReference>
<dbReference type="InterPro" id="IPR036397">
    <property type="entry name" value="RNaseH_sf"/>
</dbReference>
<name>A0ABU0NDG7_9MOLU</name>
<dbReference type="Pfam" id="PF00075">
    <property type="entry name" value="RNase_H"/>
    <property type="match status" value="1"/>
</dbReference>
<comment type="function">
    <text evidence="8">Endonuclease that specifically degrades the RNA of RNA-DNA hybrids.</text>
</comment>
<dbReference type="PROSITE" id="PS50879">
    <property type="entry name" value="RNASE_H_1"/>
    <property type="match status" value="1"/>
</dbReference>
<dbReference type="EMBL" id="JAUSWP010000001">
    <property type="protein sequence ID" value="MDQ0567485.1"/>
    <property type="molecule type" value="Genomic_DNA"/>
</dbReference>
<keyword evidence="8" id="KW-0460">Magnesium</keyword>
<evidence type="ECO:0000256" key="2">
    <source>
        <dbReference type="ARBA" id="ARBA00005300"/>
    </source>
</evidence>
<evidence type="ECO:0000256" key="8">
    <source>
        <dbReference type="PIRNR" id="PIRNR037839"/>
    </source>
</evidence>
<keyword evidence="4 8" id="KW-0540">Nuclease</keyword>
<keyword evidence="5 8" id="KW-0479">Metal-binding</keyword>
<feature type="region of interest" description="Disordered" evidence="9">
    <location>
        <begin position="48"/>
        <end position="69"/>
    </location>
</feature>
<dbReference type="EC" id="3.1.26.4" evidence="3 8"/>
<evidence type="ECO:0000256" key="4">
    <source>
        <dbReference type="ARBA" id="ARBA00022722"/>
    </source>
</evidence>
<keyword evidence="8" id="KW-0963">Cytoplasm</keyword>
<reference evidence="11" key="1">
    <citation type="submission" date="2023-07" db="EMBL/GenBank/DDBJ databases">
        <title>Genomic Encyclopedia of Type Strains, Phase IV (KMG-IV): sequencing the most valuable type-strain genomes for metagenomic binning, comparative biology and taxonomic classification.</title>
        <authorList>
            <person name="Goeker M."/>
        </authorList>
    </citation>
    <scope>NUCLEOTIDE SEQUENCE [LARGE SCALE GENOMIC DNA]</scope>
    <source>
        <strain evidence="11">DSM 22019</strain>
    </source>
</reference>
<dbReference type="InterPro" id="IPR002156">
    <property type="entry name" value="RNaseH_domain"/>
</dbReference>
<evidence type="ECO:0000259" key="10">
    <source>
        <dbReference type="PROSITE" id="PS50879"/>
    </source>
</evidence>
<dbReference type="InterPro" id="IPR050092">
    <property type="entry name" value="RNase_H"/>
</dbReference>
<keyword evidence="6 8" id="KW-0255">Endonuclease</keyword>
<dbReference type="Gene3D" id="3.30.420.10">
    <property type="entry name" value="Ribonuclease H-like superfamily/Ribonuclease H"/>
    <property type="match status" value="1"/>
</dbReference>
<dbReference type="InterPro" id="IPR011320">
    <property type="entry name" value="RNase_H1_N"/>
</dbReference>
<evidence type="ECO:0000256" key="9">
    <source>
        <dbReference type="SAM" id="MobiDB-lite"/>
    </source>
</evidence>
<dbReference type="InterPro" id="IPR009027">
    <property type="entry name" value="Ribosomal_bL9/RNase_H1_N"/>
</dbReference>
<dbReference type="InterPro" id="IPR017290">
    <property type="entry name" value="RNase_H_bac"/>
</dbReference>
<evidence type="ECO:0000313" key="11">
    <source>
        <dbReference type="EMBL" id="MDQ0567485.1"/>
    </source>
</evidence>
<comment type="similarity">
    <text evidence="2 8">Belongs to the RNase H family.</text>
</comment>
<evidence type="ECO:0000256" key="5">
    <source>
        <dbReference type="ARBA" id="ARBA00022723"/>
    </source>
</evidence>
<evidence type="ECO:0000256" key="6">
    <source>
        <dbReference type="ARBA" id="ARBA00022759"/>
    </source>
</evidence>
<proteinExistence type="inferred from homology"/>
<sequence length="221" mass="25233">MSKQKFYAVRKGKKPGIYLTWSEAKVQVTNFSNAEYKSFSTEKEALEYMNSNSSTNNSDKKSNSSNKLSKVIRPNSDTAAVAYTDGSYSVKDNTYSLGVVILLKDKEIHISQRFDDNSTASLRNVAGEVLAAIQVINFCLDHNIKNLKICHDYQGVSKWITKEWETKIDFTKKYKQFVDNQKSKINISFEWVKAHNNNKYNELADQLANNATFDLVIKEVK</sequence>
<dbReference type="InterPro" id="IPR037056">
    <property type="entry name" value="RNase_H1_N_sf"/>
</dbReference>
<comment type="catalytic activity">
    <reaction evidence="1 8">
        <text>Endonucleolytic cleavage to 5'-phosphomonoester.</text>
        <dbReference type="EC" id="3.1.26.4"/>
    </reaction>
</comment>
<evidence type="ECO:0000256" key="7">
    <source>
        <dbReference type="ARBA" id="ARBA00022801"/>
    </source>
</evidence>
<comment type="subcellular location">
    <subcellularLocation>
        <location evidence="8">Cytoplasm</location>
    </subcellularLocation>
</comment>
<organism evidence="11 12">
    <name type="scientific">Mycoplasma yeatsii</name>
    <dbReference type="NCBI Taxonomy" id="51365"/>
    <lineage>
        <taxon>Bacteria</taxon>
        <taxon>Bacillati</taxon>
        <taxon>Mycoplasmatota</taxon>
        <taxon>Mollicutes</taxon>
        <taxon>Mycoplasmataceae</taxon>
        <taxon>Mycoplasma</taxon>
    </lineage>
</organism>
<protein>
    <recommendedName>
        <fullName evidence="3 8">Ribonuclease H</fullName>
        <ecNumber evidence="3 8">3.1.26.4</ecNumber>
    </recommendedName>
</protein>
<dbReference type="RefSeq" id="WP_307443981.1">
    <property type="nucleotide sequence ID" value="NZ_JAUSWP010000001.1"/>
</dbReference>
<dbReference type="InterPro" id="IPR012337">
    <property type="entry name" value="RNaseH-like_sf"/>
</dbReference>
<dbReference type="PIRSF" id="PIRSF037839">
    <property type="entry name" value="Ribonuclease_H"/>
    <property type="match status" value="1"/>
</dbReference>
<dbReference type="PANTHER" id="PTHR10642:SF26">
    <property type="entry name" value="RIBONUCLEASE H1"/>
    <property type="match status" value="1"/>
</dbReference>
<dbReference type="Proteomes" id="UP001236620">
    <property type="component" value="Unassembled WGS sequence"/>
</dbReference>
<dbReference type="SUPFAM" id="SSF53098">
    <property type="entry name" value="Ribonuclease H-like"/>
    <property type="match status" value="1"/>
</dbReference>
<dbReference type="CDD" id="cd09277">
    <property type="entry name" value="RNase_HI_bacteria_like"/>
    <property type="match status" value="1"/>
</dbReference>
<comment type="caution">
    <text evidence="11">The sequence shown here is derived from an EMBL/GenBank/DDBJ whole genome shotgun (WGS) entry which is preliminary data.</text>
</comment>
<keyword evidence="12" id="KW-1185">Reference proteome</keyword>
<dbReference type="SUPFAM" id="SSF55658">
    <property type="entry name" value="L9 N-domain-like"/>
    <property type="match status" value="1"/>
</dbReference>
<dbReference type="Gene3D" id="3.40.970.10">
    <property type="entry name" value="Ribonuclease H1, N-terminal domain"/>
    <property type="match status" value="1"/>
</dbReference>
<evidence type="ECO:0000313" key="12">
    <source>
        <dbReference type="Proteomes" id="UP001236620"/>
    </source>
</evidence>
<evidence type="ECO:0000256" key="3">
    <source>
        <dbReference type="ARBA" id="ARBA00012180"/>
    </source>
</evidence>